<feature type="region of interest" description="Disordered" evidence="1">
    <location>
        <begin position="1"/>
        <end position="21"/>
    </location>
</feature>
<evidence type="ECO:0000256" key="1">
    <source>
        <dbReference type="SAM" id="MobiDB-lite"/>
    </source>
</evidence>
<evidence type="ECO:0000313" key="3">
    <source>
        <dbReference type="Proteomes" id="UP000757232"/>
    </source>
</evidence>
<sequence>MGKGYSPLRPSESRTFAPIDTMSDEPAKVTGLVFTPGTQNQITATFVLKGRQYMYNATIAAIINLFTCGSATFTFADPDNAISTKTPKVMSGNINKKGFCLTSELSVHGSGTWSESTDEEISESKSIAGLGE</sequence>
<keyword evidence="3" id="KW-1185">Reference proteome</keyword>
<proteinExistence type="predicted"/>
<name>A0A9Q5I2X4_SANBA</name>
<accession>A0A9Q5I2X4</accession>
<gene>
    <name evidence="2" type="ORF">A7U60_g2193</name>
</gene>
<dbReference type="EMBL" id="LNZH02000125">
    <property type="protein sequence ID" value="OCB90576.1"/>
    <property type="molecule type" value="Genomic_DNA"/>
</dbReference>
<reference evidence="2" key="1">
    <citation type="submission" date="2016-06" db="EMBL/GenBank/DDBJ databases">
        <title>Draft Genome sequence of the fungus Inonotus baumii.</title>
        <authorList>
            <person name="Zhu H."/>
            <person name="Lin W."/>
        </authorList>
    </citation>
    <scope>NUCLEOTIDE SEQUENCE</scope>
    <source>
        <strain evidence="2">821</strain>
    </source>
</reference>
<evidence type="ECO:0000313" key="2">
    <source>
        <dbReference type="EMBL" id="OCB90576.1"/>
    </source>
</evidence>
<protein>
    <submittedName>
        <fullName evidence="2">Uncharacterized protein</fullName>
    </submittedName>
</protein>
<comment type="caution">
    <text evidence="2">The sequence shown here is derived from an EMBL/GenBank/DDBJ whole genome shotgun (WGS) entry which is preliminary data.</text>
</comment>
<dbReference type="AlphaFoldDB" id="A0A9Q5I2X4"/>
<organism evidence="2 3">
    <name type="scientific">Sanghuangporus baumii</name>
    <name type="common">Phellinus baumii</name>
    <dbReference type="NCBI Taxonomy" id="108892"/>
    <lineage>
        <taxon>Eukaryota</taxon>
        <taxon>Fungi</taxon>
        <taxon>Dikarya</taxon>
        <taxon>Basidiomycota</taxon>
        <taxon>Agaricomycotina</taxon>
        <taxon>Agaricomycetes</taxon>
        <taxon>Hymenochaetales</taxon>
        <taxon>Hymenochaetaceae</taxon>
        <taxon>Sanghuangporus</taxon>
    </lineage>
</organism>
<feature type="region of interest" description="Disordered" evidence="1">
    <location>
        <begin position="109"/>
        <end position="132"/>
    </location>
</feature>
<dbReference type="Proteomes" id="UP000757232">
    <property type="component" value="Unassembled WGS sequence"/>
</dbReference>